<evidence type="ECO:0000256" key="5">
    <source>
        <dbReference type="SAM" id="Coils"/>
    </source>
</evidence>
<evidence type="ECO:0000256" key="1">
    <source>
        <dbReference type="ARBA" id="ARBA00022741"/>
    </source>
</evidence>
<dbReference type="InterPro" id="IPR007502">
    <property type="entry name" value="Helicase-assoc_dom"/>
</dbReference>
<name>A0ABY6N713_9ALTE</name>
<dbReference type="InterPro" id="IPR024590">
    <property type="entry name" value="HrpA_C"/>
</dbReference>
<dbReference type="GO" id="GO:0016787">
    <property type="term" value="F:hydrolase activity"/>
    <property type="evidence" value="ECO:0007669"/>
    <property type="project" value="UniProtKB-KW"/>
</dbReference>
<dbReference type="Pfam" id="PF00271">
    <property type="entry name" value="Helicase_C"/>
    <property type="match status" value="1"/>
</dbReference>
<dbReference type="NCBIfam" id="NF008348">
    <property type="entry name" value="PRK11131.1"/>
    <property type="match status" value="1"/>
</dbReference>
<dbReference type="Gene3D" id="3.40.50.300">
    <property type="entry name" value="P-loop containing nucleotide triphosphate hydrolases"/>
    <property type="match status" value="2"/>
</dbReference>
<dbReference type="CDD" id="cd18791">
    <property type="entry name" value="SF2_C_RHA"/>
    <property type="match status" value="1"/>
</dbReference>
<evidence type="ECO:0000259" key="7">
    <source>
        <dbReference type="PROSITE" id="PS51194"/>
    </source>
</evidence>
<evidence type="ECO:0000313" key="8">
    <source>
        <dbReference type="EMBL" id="UZE97815.1"/>
    </source>
</evidence>
<dbReference type="Pfam" id="PF00270">
    <property type="entry name" value="DEAD"/>
    <property type="match status" value="1"/>
</dbReference>
<dbReference type="NCBIfam" id="TIGR01967">
    <property type="entry name" value="DEAH_box_HrpA"/>
    <property type="match status" value="1"/>
</dbReference>
<dbReference type="EC" id="3.6.4.13" evidence="8"/>
<dbReference type="InterPro" id="IPR010222">
    <property type="entry name" value="RNA_helicase_HrpA"/>
</dbReference>
<reference evidence="8" key="1">
    <citation type="submission" date="2022-06" db="EMBL/GenBank/DDBJ databases">
        <title>Alkalimarinus sp. nov., isolated from gut of a Alitta virens.</title>
        <authorList>
            <person name="Yang A.I."/>
            <person name="Shin N.-R."/>
        </authorList>
    </citation>
    <scope>NUCLEOTIDE SEQUENCE</scope>
    <source>
        <strain evidence="8">A2M4</strain>
    </source>
</reference>
<evidence type="ECO:0000313" key="9">
    <source>
        <dbReference type="Proteomes" id="UP001163739"/>
    </source>
</evidence>
<dbReference type="PROSITE" id="PS51194">
    <property type="entry name" value="HELICASE_CTER"/>
    <property type="match status" value="1"/>
</dbReference>
<dbReference type="InterPro" id="IPR014001">
    <property type="entry name" value="Helicase_ATP-bd"/>
</dbReference>
<organism evidence="8 9">
    <name type="scientific">Alkalimarinus alittae</name>
    <dbReference type="NCBI Taxonomy" id="2961619"/>
    <lineage>
        <taxon>Bacteria</taxon>
        <taxon>Pseudomonadati</taxon>
        <taxon>Pseudomonadota</taxon>
        <taxon>Gammaproteobacteria</taxon>
        <taxon>Alteromonadales</taxon>
        <taxon>Alteromonadaceae</taxon>
        <taxon>Alkalimarinus</taxon>
    </lineage>
</organism>
<dbReference type="PROSITE" id="PS51192">
    <property type="entry name" value="HELICASE_ATP_BIND_1"/>
    <property type="match status" value="1"/>
</dbReference>
<dbReference type="InterPro" id="IPR003593">
    <property type="entry name" value="AAA+_ATPase"/>
</dbReference>
<dbReference type="RefSeq" id="WP_265049292.1">
    <property type="nucleotide sequence ID" value="NZ_CP100390.1"/>
</dbReference>
<evidence type="ECO:0000256" key="3">
    <source>
        <dbReference type="ARBA" id="ARBA00022806"/>
    </source>
</evidence>
<dbReference type="InterPro" id="IPR011709">
    <property type="entry name" value="DEAD-box_helicase_OB_fold"/>
</dbReference>
<feature type="domain" description="Helicase ATP-binding" evidence="6">
    <location>
        <begin position="84"/>
        <end position="247"/>
    </location>
</feature>
<keyword evidence="9" id="KW-1185">Reference proteome</keyword>
<evidence type="ECO:0000256" key="4">
    <source>
        <dbReference type="ARBA" id="ARBA00022840"/>
    </source>
</evidence>
<evidence type="ECO:0000259" key="6">
    <source>
        <dbReference type="PROSITE" id="PS51192"/>
    </source>
</evidence>
<feature type="coiled-coil region" evidence="5">
    <location>
        <begin position="30"/>
        <end position="57"/>
    </location>
</feature>
<dbReference type="Pfam" id="PF21010">
    <property type="entry name" value="HA2_C"/>
    <property type="match status" value="1"/>
</dbReference>
<dbReference type="SMART" id="SM00487">
    <property type="entry name" value="DEXDc"/>
    <property type="match status" value="1"/>
</dbReference>
<gene>
    <name evidence="8" type="primary">hrpA</name>
    <name evidence="8" type="ORF">NKI27_08805</name>
</gene>
<dbReference type="Gene3D" id="1.20.120.1080">
    <property type="match status" value="1"/>
</dbReference>
<dbReference type="SUPFAM" id="SSF52540">
    <property type="entry name" value="P-loop containing nucleoside triphosphate hydrolases"/>
    <property type="match status" value="1"/>
</dbReference>
<accession>A0ABY6N713</accession>
<keyword evidence="3 8" id="KW-0347">Helicase</keyword>
<sequence length="1298" mass="149030">MTVINQNTIQAQLNDCLVKDQVFVRRRLRNVGQIKDLEKLTKALEELQSKIDRSKSRVQSRLAAVPNIQFPADLPVSQKSEEIAAAIKDNQVVVIAGETGSGKTTQIPKICMQLGRGVKGQIGHTQPRRLAARSVAMRIAEEVNSELGDIVGYQVRFNDKVSENTLVKLMTDGILLAEVQRDRFLNAYDTIIIDEAHERSLNIDFLLGYLKRLLPKRPDLKVIITSATIDVERFSKHFNNAPVIEVSGRAYSVETRYRPLYESEDGDDDRTLNEAVAQSVLEIIDEEKTSKTPFGDILVFLPGEREIRDLAKYLRDYELRDTEVLPLYARLGAADQLRVFKPHRGRRIVLSTNVAETSITVPGIRYVIDPGTARISRYSYRSKIQRLPVEAISQASANQRKGRCGRVAEGICYRLYSEEDFNNRPAFTDAEILRTNLASVILKMIDLGFGQIDEFPFVDSPDKRLINDGFKLLFELGAVDSKRQMTDRGKILAKIPADPRIGRMLIEANNQGSLTEALIITSALSIQDPRERPAEKKQAADQAHAAYKDPDSDFISFINLWNSYEEERQALSSNQLKKHCLKHYLSFMRMREWREVHRQLHLICKELKFTENPTPSSYESIHRAMLSGLLNNIGEKEDKKEYKGARNRHFHLFPGSSCYKKPPKWVVSAELVETSQVYGRINAKIEPQWIEPLAAHIAKCTHFEPHWEQKRGQVVAYERISLYGLDIVPKRKVHYGTIDPVISRELFIRHALVQGEFRSKAPFLRENSQLIEQVDELETRIRKKDILIDDETLFDFYSERIPTDIVSGRYFESWWKKLDQAGLSGLRLTKAFVMKREADEVNESSYPDTIVLNNINFKLNYNFTPGQEGDGVSILVPKGAVRQLPLNRLEWMVPGLLREKCIQLVKSLPRSIRKQLVPVPDYVDKALKNIRPSNEPVTRVLGQQLTRITGVKIPEESWNTEAVDEHLKFNIQVVDEKGKVDQESRDVLGLMEQFKDVEFDVSVGSSQEQKQYQTEYIHWDFGELALNKEVEQGGIKLNLMPSLEDHGRFVKLALSNDRLTADKNTIKAIARLSLLALPDQIKFILSKLPKIQQTNLLFAPYIKAVDLADDLLMGSLIQLLSTRDIPRNEDQFSAWLTECRAELHEHTCELALLLNEIAHQHHNLMKQLKGKINLALAHSMADLKFQLNHLVYSGFISQTPKEWLQHYPRYLQTAVDRFEKMAREMGNERTFLSAIDGCWEQYENLKKQHEQQGIFDLELQNYRWMIEELRVSWFSQKLGTAMTISEKRLNKQWGLVRK</sequence>
<keyword evidence="4" id="KW-0067">ATP-binding</keyword>
<keyword evidence="2 8" id="KW-0378">Hydrolase</keyword>
<dbReference type="SMART" id="SM00847">
    <property type="entry name" value="HA2"/>
    <property type="match status" value="1"/>
</dbReference>
<feature type="domain" description="Helicase C-terminal" evidence="7">
    <location>
        <begin position="276"/>
        <end position="448"/>
    </location>
</feature>
<dbReference type="Proteomes" id="UP001163739">
    <property type="component" value="Chromosome"/>
</dbReference>
<dbReference type="InterPro" id="IPR001650">
    <property type="entry name" value="Helicase_C-like"/>
</dbReference>
<dbReference type="InterPro" id="IPR027417">
    <property type="entry name" value="P-loop_NTPase"/>
</dbReference>
<keyword evidence="1" id="KW-0547">Nucleotide-binding</keyword>
<dbReference type="PANTHER" id="PTHR18934">
    <property type="entry name" value="ATP-DEPENDENT RNA HELICASE"/>
    <property type="match status" value="1"/>
</dbReference>
<keyword evidence="5" id="KW-0175">Coiled coil</keyword>
<dbReference type="Pfam" id="PF07717">
    <property type="entry name" value="OB_NTP_bind"/>
    <property type="match status" value="1"/>
</dbReference>
<dbReference type="SMART" id="SM00490">
    <property type="entry name" value="HELICc"/>
    <property type="match status" value="1"/>
</dbReference>
<dbReference type="GO" id="GO:0003724">
    <property type="term" value="F:RNA helicase activity"/>
    <property type="evidence" value="ECO:0007669"/>
    <property type="project" value="UniProtKB-EC"/>
</dbReference>
<dbReference type="InterPro" id="IPR011545">
    <property type="entry name" value="DEAD/DEAH_box_helicase_dom"/>
</dbReference>
<dbReference type="Pfam" id="PF11898">
    <property type="entry name" value="DUF3418"/>
    <property type="match status" value="1"/>
</dbReference>
<dbReference type="PANTHER" id="PTHR18934:SF99">
    <property type="entry name" value="ATP-DEPENDENT RNA HELICASE DHX37-RELATED"/>
    <property type="match status" value="1"/>
</dbReference>
<dbReference type="CDD" id="cd17989">
    <property type="entry name" value="DEXHc_HrpA"/>
    <property type="match status" value="1"/>
</dbReference>
<dbReference type="SMART" id="SM00382">
    <property type="entry name" value="AAA"/>
    <property type="match status" value="1"/>
</dbReference>
<protein>
    <submittedName>
        <fullName evidence="8">ATP-dependent RNA helicase HrpA</fullName>
        <ecNumber evidence="8">3.6.4.13</ecNumber>
    </submittedName>
</protein>
<evidence type="ECO:0000256" key="2">
    <source>
        <dbReference type="ARBA" id="ARBA00022801"/>
    </source>
</evidence>
<dbReference type="EMBL" id="CP100390">
    <property type="protein sequence ID" value="UZE97815.1"/>
    <property type="molecule type" value="Genomic_DNA"/>
</dbReference>
<proteinExistence type="predicted"/>